<evidence type="ECO:0000313" key="2">
    <source>
        <dbReference type="Proteomes" id="UP000249748"/>
    </source>
</evidence>
<organism evidence="1 2">
    <name type="scientific">Aspergillus costaricaensis CBS 115574</name>
    <dbReference type="NCBI Taxonomy" id="1448317"/>
    <lineage>
        <taxon>Eukaryota</taxon>
        <taxon>Fungi</taxon>
        <taxon>Dikarya</taxon>
        <taxon>Ascomycota</taxon>
        <taxon>Pezizomycotina</taxon>
        <taxon>Eurotiomycetes</taxon>
        <taxon>Eurotiomycetidae</taxon>
        <taxon>Eurotiales</taxon>
        <taxon>Aspergillaceae</taxon>
        <taxon>Aspergillus</taxon>
        <taxon>Aspergillus subgen. Circumdati</taxon>
    </lineage>
</organism>
<protein>
    <submittedName>
        <fullName evidence="1">Uncharacterized protein</fullName>
    </submittedName>
</protein>
<keyword evidence="2" id="KW-1185">Reference proteome</keyword>
<name>A0ACD1IBL5_9EURO</name>
<dbReference type="Proteomes" id="UP000249748">
    <property type="component" value="Unassembled WGS sequence"/>
</dbReference>
<proteinExistence type="predicted"/>
<reference evidence="1" key="1">
    <citation type="submission" date="2018-02" db="EMBL/GenBank/DDBJ databases">
        <title>The genomes of Aspergillus section Nigri reveals drivers in fungal speciation.</title>
        <authorList>
            <consortium name="DOE Joint Genome Institute"/>
            <person name="Vesth T.C."/>
            <person name="Nybo J."/>
            <person name="Theobald S."/>
            <person name="Brandl J."/>
            <person name="Frisvad J.C."/>
            <person name="Nielsen K.F."/>
            <person name="Lyhne E.K."/>
            <person name="Kogle M.E."/>
            <person name="Kuo A."/>
            <person name="Riley R."/>
            <person name="Clum A."/>
            <person name="Nolan M."/>
            <person name="Lipzen A."/>
            <person name="Salamov A."/>
            <person name="Henrissat B."/>
            <person name="Wiebenga A."/>
            <person name="De vries R.P."/>
            <person name="Grigoriev I.V."/>
            <person name="Mortensen U.H."/>
            <person name="Andersen M.R."/>
            <person name="Baker S.E."/>
        </authorList>
    </citation>
    <scope>NUCLEOTIDE SEQUENCE</scope>
    <source>
        <strain evidence="1">CBS 115574</strain>
    </source>
</reference>
<accession>A0ACD1IBL5</accession>
<dbReference type="EMBL" id="KZ824554">
    <property type="protein sequence ID" value="RAK87681.1"/>
    <property type="molecule type" value="Genomic_DNA"/>
</dbReference>
<sequence>MHSLFFYISLSCLFFLSLPKYVLLRLRPEDADDGSGTAVAKRPDKRLVCPPQTSKKGSSSKEGRITRRRHDHRLPVSREGSPSQRRVLVHDRCRSDNLLFLDTRRPHRRPRHPRMQPDDGFAVLDPGMWYIKKRGRCGKKELGCGSFSMLMS</sequence>
<gene>
    <name evidence="1" type="ORF">BO79DRAFT_29320</name>
</gene>
<evidence type="ECO:0000313" key="1">
    <source>
        <dbReference type="EMBL" id="RAK87681.1"/>
    </source>
</evidence>